<dbReference type="AlphaFoldDB" id="A0ABD6BXL4"/>
<comment type="caution">
    <text evidence="1">The sequence shown here is derived from an EMBL/GenBank/DDBJ whole genome shotgun (WGS) entry which is preliminary data.</text>
</comment>
<proteinExistence type="predicted"/>
<accession>A0ABD6BXL4</accession>
<dbReference type="Proteomes" id="UP001597185">
    <property type="component" value="Unassembled WGS sequence"/>
</dbReference>
<reference evidence="1 2" key="1">
    <citation type="journal article" date="2019" name="Int. J. Syst. Evol. Microbiol.">
        <title>The Global Catalogue of Microorganisms (GCM) 10K type strain sequencing project: providing services to taxonomists for standard genome sequencing and annotation.</title>
        <authorList>
            <consortium name="The Broad Institute Genomics Platform"/>
            <consortium name="The Broad Institute Genome Sequencing Center for Infectious Disease"/>
            <person name="Wu L."/>
            <person name="Ma J."/>
        </authorList>
    </citation>
    <scope>NUCLEOTIDE SEQUENCE [LARGE SCALE GENOMIC DNA]</scope>
    <source>
        <strain evidence="1 2">CGMCC 1.12689</strain>
    </source>
</reference>
<dbReference type="EMBL" id="JBHUDB010000001">
    <property type="protein sequence ID" value="MFD1569396.1"/>
    <property type="molecule type" value="Genomic_DNA"/>
</dbReference>
<evidence type="ECO:0000313" key="1">
    <source>
        <dbReference type="EMBL" id="MFD1569396.1"/>
    </source>
</evidence>
<gene>
    <name evidence="1" type="ORF">ACFR9T_02130</name>
</gene>
<evidence type="ECO:0000313" key="2">
    <source>
        <dbReference type="Proteomes" id="UP001597185"/>
    </source>
</evidence>
<sequence>MDEPAVFDRVVTALDERNYEPLVHVPEAHSDAYADVLDRCRRHEISIRGRYPDVLGFTEADRVFAIEVKGSRNLLRGIGQALTYQQGSHVAYLAGTSDAVAPHADLLRSKGVGVIGVDPDGSASWDAPPSAESTAEVADVAGQLSVRLRDDVFGGDITTLSLAQPLNYLAPVVALDRYGPLARTELVDVIADEYGFGAGDETVTSARTLGLLTVGSPYELTSQGALSSTVLRGCGIEELDDLRLTKDEVTGQTLAAVHPPLATLLRNAFARHPEFGLLLDALREEGPRIHFLDLVERLVREYPNVFLSTFCTIRGASRARKLIERGETARLYRDPSVWRDVIRNNVLFNFVQQLKHVGVLAAETRSHSGAMSEYDPDEKPWIVADGG</sequence>
<organism evidence="1 2">
    <name type="scientific">Halorubrum laminariae</name>
    <dbReference type="NCBI Taxonomy" id="1433523"/>
    <lineage>
        <taxon>Archaea</taxon>
        <taxon>Methanobacteriati</taxon>
        <taxon>Methanobacteriota</taxon>
        <taxon>Stenosarchaea group</taxon>
        <taxon>Halobacteria</taxon>
        <taxon>Halobacteriales</taxon>
        <taxon>Haloferacaceae</taxon>
        <taxon>Halorubrum</taxon>
    </lineage>
</organism>
<dbReference type="RefSeq" id="WP_256417231.1">
    <property type="nucleotide sequence ID" value="NZ_JANHDL010000002.1"/>
</dbReference>
<keyword evidence="2" id="KW-1185">Reference proteome</keyword>
<name>A0ABD6BXL4_9EURY</name>
<protein>
    <submittedName>
        <fullName evidence="1">Uncharacterized protein</fullName>
    </submittedName>
</protein>